<dbReference type="RefSeq" id="WP_258541120.1">
    <property type="nucleotide sequence ID" value="NZ_OU015584.1"/>
</dbReference>
<organism evidence="3 4">
    <name type="scientific">Parvicella tangerina</name>
    <dbReference type="NCBI Taxonomy" id="2829795"/>
    <lineage>
        <taxon>Bacteria</taxon>
        <taxon>Pseudomonadati</taxon>
        <taxon>Bacteroidota</taxon>
        <taxon>Flavobacteriia</taxon>
        <taxon>Flavobacteriales</taxon>
        <taxon>Parvicellaceae</taxon>
        <taxon>Parvicella</taxon>
    </lineage>
</organism>
<dbReference type="EMBL" id="OU015584">
    <property type="protein sequence ID" value="CAG5079252.1"/>
    <property type="molecule type" value="Genomic_DNA"/>
</dbReference>
<evidence type="ECO:0000259" key="2">
    <source>
        <dbReference type="SMART" id="SM00899"/>
    </source>
</evidence>
<sequence length="79" mass="8951">MRLTDLNINEQGIISEQDINLLPAKLVDFGCVPGNVVSIVNYAPFNGPVYLRVQETFFAVRREIADFIEVIRLEEKEVA</sequence>
<dbReference type="SUPFAM" id="SSF50037">
    <property type="entry name" value="C-terminal domain of transcriptional repressors"/>
    <property type="match status" value="1"/>
</dbReference>
<dbReference type="AlphaFoldDB" id="A0A916NAJ0"/>
<evidence type="ECO:0000256" key="1">
    <source>
        <dbReference type="ARBA" id="ARBA00023004"/>
    </source>
</evidence>
<dbReference type="SMART" id="SM00899">
    <property type="entry name" value="FeoA"/>
    <property type="match status" value="1"/>
</dbReference>
<dbReference type="InterPro" id="IPR052713">
    <property type="entry name" value="FeoA"/>
</dbReference>
<accession>A0A916NAJ0</accession>
<reference evidence="3" key="1">
    <citation type="submission" date="2021-04" db="EMBL/GenBank/DDBJ databases">
        <authorList>
            <person name="Rodrigo-Torres L."/>
            <person name="Arahal R. D."/>
            <person name="Lucena T."/>
        </authorList>
    </citation>
    <scope>NUCLEOTIDE SEQUENCE</scope>
    <source>
        <strain evidence="3">AS29M-1</strain>
    </source>
</reference>
<name>A0A916NAJ0_9FLAO</name>
<evidence type="ECO:0000313" key="4">
    <source>
        <dbReference type="Proteomes" id="UP000683507"/>
    </source>
</evidence>
<keyword evidence="1" id="KW-0408">Iron</keyword>
<dbReference type="InterPro" id="IPR007167">
    <property type="entry name" value="Fe-transptr_FeoA-like"/>
</dbReference>
<dbReference type="GO" id="GO:0046914">
    <property type="term" value="F:transition metal ion binding"/>
    <property type="evidence" value="ECO:0007669"/>
    <property type="project" value="InterPro"/>
</dbReference>
<protein>
    <recommendedName>
        <fullName evidence="2">Ferrous iron transporter FeoA-like domain-containing protein</fullName>
    </recommendedName>
</protein>
<dbReference type="Proteomes" id="UP000683507">
    <property type="component" value="Chromosome"/>
</dbReference>
<keyword evidence="4" id="KW-1185">Reference proteome</keyword>
<gene>
    <name evidence="3" type="ORF">CRYO30217_00898</name>
</gene>
<dbReference type="Gene3D" id="2.30.30.90">
    <property type="match status" value="1"/>
</dbReference>
<dbReference type="PANTHER" id="PTHR42954">
    <property type="entry name" value="FE(2+) TRANSPORT PROTEIN A"/>
    <property type="match status" value="1"/>
</dbReference>
<dbReference type="InterPro" id="IPR038157">
    <property type="entry name" value="FeoA_core_dom"/>
</dbReference>
<evidence type="ECO:0000313" key="3">
    <source>
        <dbReference type="EMBL" id="CAG5079252.1"/>
    </source>
</evidence>
<feature type="domain" description="Ferrous iron transporter FeoA-like" evidence="2">
    <location>
        <begin position="1"/>
        <end position="72"/>
    </location>
</feature>
<dbReference type="KEGG" id="ptan:CRYO30217_00898"/>
<proteinExistence type="predicted"/>
<dbReference type="Pfam" id="PF04023">
    <property type="entry name" value="FeoA"/>
    <property type="match status" value="1"/>
</dbReference>
<dbReference type="PANTHER" id="PTHR42954:SF2">
    <property type="entry name" value="FE(2+) TRANSPORT PROTEIN A"/>
    <property type="match status" value="1"/>
</dbReference>
<dbReference type="InterPro" id="IPR008988">
    <property type="entry name" value="Transcriptional_repressor_C"/>
</dbReference>